<proteinExistence type="predicted"/>
<accession>A0ABT5ZWC2</accession>
<gene>
    <name evidence="1" type="ORF">P3G67_33920</name>
</gene>
<sequence>MPDLPTLGPNRKAWTRRSGPVLDRKTALEISVEDRGIVATADPARLSEKRTWYLAANLPHA</sequence>
<reference evidence="1 2" key="1">
    <citation type="submission" date="2023-03" db="EMBL/GenBank/DDBJ databases">
        <title>Draft genome sequence of Streptomyces sp. RB6PN23 isolated from peat swamp forest in Thailand.</title>
        <authorList>
            <person name="Klaysubun C."/>
            <person name="Duangmal K."/>
        </authorList>
    </citation>
    <scope>NUCLEOTIDE SEQUENCE [LARGE SCALE GENOMIC DNA]</scope>
    <source>
        <strain evidence="1 2">RB6PN23</strain>
    </source>
</reference>
<evidence type="ECO:0000313" key="2">
    <source>
        <dbReference type="Proteomes" id="UP001216579"/>
    </source>
</evidence>
<dbReference type="EMBL" id="JARJBC010000036">
    <property type="protein sequence ID" value="MDF3294122.1"/>
    <property type="molecule type" value="Genomic_DNA"/>
</dbReference>
<dbReference type="RefSeq" id="WP_276096934.1">
    <property type="nucleotide sequence ID" value="NZ_JARJBC010000036.1"/>
</dbReference>
<name>A0ABT5ZWC2_9ACTN</name>
<keyword evidence="2" id="KW-1185">Reference proteome</keyword>
<protein>
    <submittedName>
        <fullName evidence="1">Uncharacterized protein</fullName>
    </submittedName>
</protein>
<evidence type="ECO:0000313" key="1">
    <source>
        <dbReference type="EMBL" id="MDF3294122.1"/>
    </source>
</evidence>
<organism evidence="1 2">
    <name type="scientific">Streptomyces silvisoli</name>
    <dbReference type="NCBI Taxonomy" id="3034235"/>
    <lineage>
        <taxon>Bacteria</taxon>
        <taxon>Bacillati</taxon>
        <taxon>Actinomycetota</taxon>
        <taxon>Actinomycetes</taxon>
        <taxon>Kitasatosporales</taxon>
        <taxon>Streptomycetaceae</taxon>
        <taxon>Streptomyces</taxon>
    </lineage>
</organism>
<dbReference type="Proteomes" id="UP001216579">
    <property type="component" value="Unassembled WGS sequence"/>
</dbReference>
<comment type="caution">
    <text evidence="1">The sequence shown here is derived from an EMBL/GenBank/DDBJ whole genome shotgun (WGS) entry which is preliminary data.</text>
</comment>